<feature type="region of interest" description="Disordered" evidence="7">
    <location>
        <begin position="105"/>
        <end position="133"/>
    </location>
</feature>
<feature type="region of interest" description="Disordered" evidence="7">
    <location>
        <begin position="235"/>
        <end position="350"/>
    </location>
</feature>
<accession>A0A6J1M4H1</accession>
<feature type="compositionally biased region" description="Basic and acidic residues" evidence="7">
    <location>
        <begin position="262"/>
        <end position="350"/>
    </location>
</feature>
<evidence type="ECO:0000256" key="5">
    <source>
        <dbReference type="ARBA" id="ARBA00023136"/>
    </source>
</evidence>
<comment type="subcellular location">
    <subcellularLocation>
        <location evidence="1">Mitochondrion inner membrane</location>
    </subcellularLocation>
</comment>
<keyword evidence="8" id="KW-1185">Reference proteome</keyword>
<dbReference type="AlphaFoldDB" id="A0A6J1M4H1"/>
<keyword evidence="2" id="KW-0999">Mitochondrion inner membrane</keyword>
<keyword evidence="3" id="KW-0809">Transit peptide</keyword>
<organism evidence="8 9">
    <name type="scientific">Drosophila hydei</name>
    <name type="common">Fruit fly</name>
    <dbReference type="NCBI Taxonomy" id="7224"/>
    <lineage>
        <taxon>Eukaryota</taxon>
        <taxon>Metazoa</taxon>
        <taxon>Ecdysozoa</taxon>
        <taxon>Arthropoda</taxon>
        <taxon>Hexapoda</taxon>
        <taxon>Insecta</taxon>
        <taxon>Pterygota</taxon>
        <taxon>Neoptera</taxon>
        <taxon>Endopterygota</taxon>
        <taxon>Diptera</taxon>
        <taxon>Brachycera</taxon>
        <taxon>Muscomorpha</taxon>
        <taxon>Ephydroidea</taxon>
        <taxon>Drosophilidae</taxon>
        <taxon>Drosophila</taxon>
    </lineage>
</organism>
<feature type="compositionally biased region" description="Basic and acidic residues" evidence="7">
    <location>
        <begin position="32"/>
        <end position="62"/>
    </location>
</feature>
<evidence type="ECO:0000313" key="8">
    <source>
        <dbReference type="Proteomes" id="UP000504633"/>
    </source>
</evidence>
<dbReference type="Pfam" id="PF02046">
    <property type="entry name" value="COX6A"/>
    <property type="match status" value="1"/>
</dbReference>
<dbReference type="Proteomes" id="UP000504633">
    <property type="component" value="Unplaced"/>
</dbReference>
<dbReference type="PANTHER" id="PTHR11504:SF0">
    <property type="entry name" value="CYTOCHROME C OXIDASE SUBUNIT"/>
    <property type="match status" value="1"/>
</dbReference>
<evidence type="ECO:0000313" key="9">
    <source>
        <dbReference type="RefSeq" id="XP_023173207.2"/>
    </source>
</evidence>
<feature type="compositionally biased region" description="Basic and acidic residues" evidence="7">
    <location>
        <begin position="105"/>
        <end position="123"/>
    </location>
</feature>
<dbReference type="RefSeq" id="XP_023173207.2">
    <property type="nucleotide sequence ID" value="XM_023317439.2"/>
</dbReference>
<feature type="compositionally biased region" description="Basic and acidic residues" evidence="7">
    <location>
        <begin position="73"/>
        <end position="85"/>
    </location>
</feature>
<proteinExistence type="inferred from homology"/>
<evidence type="ECO:0000256" key="3">
    <source>
        <dbReference type="ARBA" id="ARBA00022946"/>
    </source>
</evidence>
<dbReference type="PANTHER" id="PTHR11504">
    <property type="entry name" value="CYTOCHROME C OXIDASE POLYPEPTIDE VIA"/>
    <property type="match status" value="1"/>
</dbReference>
<evidence type="ECO:0000256" key="2">
    <source>
        <dbReference type="ARBA" id="ARBA00022792"/>
    </source>
</evidence>
<dbReference type="OrthoDB" id="5947505at2759"/>
<dbReference type="CTD" id="40066"/>
<gene>
    <name evidence="9" type="primary">LOC111601030</name>
</gene>
<keyword evidence="4" id="KW-0496">Mitochondrion</keyword>
<name>A0A6J1M4H1_DROHY</name>
<dbReference type="InterPro" id="IPR001349">
    <property type="entry name" value="Cyt_c_oxidase_su6a"/>
</dbReference>
<dbReference type="KEGG" id="dhe:111601030"/>
<dbReference type="GO" id="GO:0030234">
    <property type="term" value="F:enzyme regulator activity"/>
    <property type="evidence" value="ECO:0007669"/>
    <property type="project" value="TreeGrafter"/>
</dbReference>
<dbReference type="GeneID" id="111601030"/>
<evidence type="ECO:0000256" key="4">
    <source>
        <dbReference type="ARBA" id="ARBA00023128"/>
    </source>
</evidence>
<dbReference type="GO" id="GO:0005743">
    <property type="term" value="C:mitochondrial inner membrane"/>
    <property type="evidence" value="ECO:0007669"/>
    <property type="project" value="UniProtKB-SubCell"/>
</dbReference>
<dbReference type="OMA" id="KDWQKNG"/>
<dbReference type="InterPro" id="IPR036418">
    <property type="entry name" value="Cyt_c_oxidase_su6a_sf"/>
</dbReference>
<evidence type="ECO:0000256" key="6">
    <source>
        <dbReference type="RuleBase" id="RU004396"/>
    </source>
</evidence>
<sequence length="373" mass="42856">MLQLLKVAKWPSLAHRRVPTPNIAHFRCMASEPKKPDDSKKCKKEAEGKANKADSKEKDHTKISGGSKCTSKKRSELGSPNEDKNADQKLCEKLIVRREEAKEKAKEMAEKKAQQKEKEKEKGGAVCASSPVSPPPKCPCKPCPEPQPCDGHSKIWQRITLMGAFPIVVILTAFVFSSHHEAERPEFKQWSHLYLRTKPFYFGDGIRSQFHNSYWNPLPPDGYEDEIDLEALGKKPESEQEKAERLKEFDSLNKKWKKHNKNREAEAKKRQAAAEKEAKKQEKLAMQEEKKQQAEEAKELKRQMAEAKRQDAAVEKERKRLEAEAEKDRKQQLAFSEKERKRQEAEDKEAAKEVKEMYYNFNRNGAADAGVQD</sequence>
<feature type="compositionally biased region" description="Basic and acidic residues" evidence="7">
    <location>
        <begin position="235"/>
        <end position="253"/>
    </location>
</feature>
<dbReference type="GO" id="GO:0006123">
    <property type="term" value="P:mitochondrial electron transport, cytochrome c to oxygen"/>
    <property type="evidence" value="ECO:0007669"/>
    <property type="project" value="TreeGrafter"/>
</dbReference>
<evidence type="ECO:0000256" key="1">
    <source>
        <dbReference type="ARBA" id="ARBA00004273"/>
    </source>
</evidence>
<keyword evidence="5" id="KW-0472">Membrane</keyword>
<feature type="region of interest" description="Disordered" evidence="7">
    <location>
        <begin position="30"/>
        <end position="85"/>
    </location>
</feature>
<protein>
    <submittedName>
        <fullName evidence="9">Axoneme-associated protein mst101(2) isoform X1</fullName>
    </submittedName>
</protein>
<evidence type="ECO:0000256" key="7">
    <source>
        <dbReference type="SAM" id="MobiDB-lite"/>
    </source>
</evidence>
<comment type="similarity">
    <text evidence="6">Belongs to the cytochrome c oxidase subunit 6A family.</text>
</comment>
<reference evidence="9" key="1">
    <citation type="submission" date="2025-08" db="UniProtKB">
        <authorList>
            <consortium name="RefSeq"/>
        </authorList>
    </citation>
    <scope>IDENTIFICATION</scope>
    <source>
        <strain evidence="9">15085-1641.00</strain>
        <tissue evidence="9">Whole body</tissue>
    </source>
</reference>
<dbReference type="SUPFAM" id="SSF81411">
    <property type="entry name" value="Mitochondrial cytochrome c oxidase subunit VIa"/>
    <property type="match status" value="1"/>
</dbReference>
<dbReference type="Gene3D" id="4.10.95.10">
    <property type="entry name" value="Cytochrome c oxidase, subunit VIa"/>
    <property type="match status" value="1"/>
</dbReference>